<evidence type="ECO:0000313" key="2">
    <source>
        <dbReference type="EMBL" id="CAG8486301.1"/>
    </source>
</evidence>
<comment type="caution">
    <text evidence="2">The sequence shown here is derived from an EMBL/GenBank/DDBJ whole genome shotgun (WGS) entry which is preliminary data.</text>
</comment>
<name>A0A9N8WGY5_FUNMO</name>
<evidence type="ECO:0000313" key="3">
    <source>
        <dbReference type="Proteomes" id="UP000789375"/>
    </source>
</evidence>
<dbReference type="Proteomes" id="UP000789375">
    <property type="component" value="Unassembled WGS sequence"/>
</dbReference>
<reference evidence="2" key="1">
    <citation type="submission" date="2021-06" db="EMBL/GenBank/DDBJ databases">
        <authorList>
            <person name="Kallberg Y."/>
            <person name="Tangrot J."/>
            <person name="Rosling A."/>
        </authorList>
    </citation>
    <scope>NUCLEOTIDE SEQUENCE</scope>
    <source>
        <strain evidence="2">87-6 pot B 2015</strain>
    </source>
</reference>
<protein>
    <submittedName>
        <fullName evidence="2">12460_t:CDS:1</fullName>
    </submittedName>
</protein>
<dbReference type="EMBL" id="CAJVPP010000476">
    <property type="protein sequence ID" value="CAG8486301.1"/>
    <property type="molecule type" value="Genomic_DNA"/>
</dbReference>
<feature type="non-terminal residue" evidence="2">
    <location>
        <position position="1"/>
    </location>
</feature>
<feature type="region of interest" description="Disordered" evidence="1">
    <location>
        <begin position="1"/>
        <end position="46"/>
    </location>
</feature>
<gene>
    <name evidence="2" type="ORF">FMOSSE_LOCUS3290</name>
</gene>
<organism evidence="2 3">
    <name type="scientific">Funneliformis mosseae</name>
    <name type="common">Endomycorrhizal fungus</name>
    <name type="synonym">Glomus mosseae</name>
    <dbReference type="NCBI Taxonomy" id="27381"/>
    <lineage>
        <taxon>Eukaryota</taxon>
        <taxon>Fungi</taxon>
        <taxon>Fungi incertae sedis</taxon>
        <taxon>Mucoromycota</taxon>
        <taxon>Glomeromycotina</taxon>
        <taxon>Glomeromycetes</taxon>
        <taxon>Glomerales</taxon>
        <taxon>Glomeraceae</taxon>
        <taxon>Funneliformis</taxon>
    </lineage>
</organism>
<accession>A0A9N8WGY5</accession>
<dbReference type="AlphaFoldDB" id="A0A9N8WGY5"/>
<keyword evidence="3" id="KW-1185">Reference proteome</keyword>
<sequence>TKKQHSDDVEETLEHEVTPERDDIPPSGMVRRHLERGVRLPDGFQP</sequence>
<feature type="compositionally biased region" description="Basic and acidic residues" evidence="1">
    <location>
        <begin position="1"/>
        <end position="24"/>
    </location>
</feature>
<proteinExistence type="predicted"/>
<evidence type="ECO:0000256" key="1">
    <source>
        <dbReference type="SAM" id="MobiDB-lite"/>
    </source>
</evidence>